<feature type="non-terminal residue" evidence="3">
    <location>
        <position position="1"/>
    </location>
</feature>
<dbReference type="STRING" id="5539.A0A3E2HCQ2"/>
<reference evidence="3 4" key="1">
    <citation type="submission" date="2018-05" db="EMBL/GenBank/DDBJ databases">
        <title>Draft genome sequence of Scytalidium lignicola DSM 105466, a ubiquitous saprotrophic fungus.</title>
        <authorList>
            <person name="Buettner E."/>
            <person name="Gebauer A.M."/>
            <person name="Hofrichter M."/>
            <person name="Liers C."/>
            <person name="Kellner H."/>
        </authorList>
    </citation>
    <scope>NUCLEOTIDE SEQUENCE [LARGE SCALE GENOMIC DNA]</scope>
    <source>
        <strain evidence="3 4">DSM 105466</strain>
    </source>
</reference>
<dbReference type="OrthoDB" id="10267539at2759"/>
<evidence type="ECO:0000313" key="3">
    <source>
        <dbReference type="EMBL" id="RFU31184.1"/>
    </source>
</evidence>
<dbReference type="OMA" id="MQTAIPC"/>
<evidence type="ECO:0000256" key="2">
    <source>
        <dbReference type="ARBA" id="ARBA00023235"/>
    </source>
</evidence>
<dbReference type="PANTHER" id="PTHR43709">
    <property type="entry name" value="ACONITATE ISOMERASE-RELATED"/>
    <property type="match status" value="1"/>
</dbReference>
<proteinExistence type="inferred from homology"/>
<comment type="similarity">
    <text evidence="1">Belongs to the PrpF family.</text>
</comment>
<dbReference type="Gene3D" id="3.10.310.10">
    <property type="entry name" value="Diaminopimelate Epimerase, Chain A, domain 1"/>
    <property type="match status" value="2"/>
</dbReference>
<keyword evidence="2" id="KW-0413">Isomerase</keyword>
<evidence type="ECO:0000256" key="1">
    <source>
        <dbReference type="ARBA" id="ARBA00007673"/>
    </source>
</evidence>
<dbReference type="Proteomes" id="UP000258309">
    <property type="component" value="Unassembled WGS sequence"/>
</dbReference>
<sequence length="421" mass="44391">MSRSTIRPLHLNVSNASSASLRYHPRAITPPFSLQRSLSSQAAVKKKQNRLPASYYRGGTSRAIFFQPKDLPPNRADWAPIFLGVLGSPDPNGRQLDGLGGGISSLSKICVVGPSSREDADVDYTFAAIGVKDNEVDYSSNCGNMTSAVGAFAVDSGLFDVDCPSGKEERDVTVRVHNTNTGKIIHSTFPVADGEAVADGDFAIDGVAGTAARVKLAFISPAGSKTGKLLPTGNITDIIDDVKATCIDAGNPCVFISSKSVGVDGRILPDEVEAHPTLLTQLDSIRRKAAVAMGISKDEASTPGSIPKIAMISPAKTYLTLSGETLQENEVDLVVRALSVGQPHRAVPITVAMAIAAAANVKGSVVNDVVSENRADTEGITLGHSSGRIVVSAEFNDKGELTQATVFRTARRIMEGMVFWK</sequence>
<dbReference type="EMBL" id="NCSJ02000082">
    <property type="protein sequence ID" value="RFU31184.1"/>
    <property type="molecule type" value="Genomic_DNA"/>
</dbReference>
<organism evidence="3 4">
    <name type="scientific">Scytalidium lignicola</name>
    <name type="common">Hyphomycete</name>
    <dbReference type="NCBI Taxonomy" id="5539"/>
    <lineage>
        <taxon>Eukaryota</taxon>
        <taxon>Fungi</taxon>
        <taxon>Dikarya</taxon>
        <taxon>Ascomycota</taxon>
        <taxon>Pezizomycotina</taxon>
        <taxon>Leotiomycetes</taxon>
        <taxon>Leotiomycetes incertae sedis</taxon>
        <taxon>Scytalidium</taxon>
    </lineage>
</organism>
<gene>
    <name evidence="3" type="ORF">B7463_g5180</name>
</gene>
<accession>A0A3E2HCQ2</accession>
<dbReference type="PANTHER" id="PTHR43709:SF2">
    <property type="entry name" value="DUF453 DOMAIN PROTEIN (AFU_ORTHOLOGUE AFUA_6G00360)"/>
    <property type="match status" value="1"/>
</dbReference>
<evidence type="ECO:0000313" key="4">
    <source>
        <dbReference type="Proteomes" id="UP000258309"/>
    </source>
</evidence>
<dbReference type="AlphaFoldDB" id="A0A3E2HCQ2"/>
<protein>
    <submittedName>
        <fullName evidence="3">Uncharacterized protein</fullName>
    </submittedName>
</protein>
<dbReference type="SUPFAM" id="SSF54506">
    <property type="entry name" value="Diaminopimelate epimerase-like"/>
    <property type="match status" value="2"/>
</dbReference>
<dbReference type="GO" id="GO:0016853">
    <property type="term" value="F:isomerase activity"/>
    <property type="evidence" value="ECO:0007669"/>
    <property type="project" value="UniProtKB-KW"/>
</dbReference>
<dbReference type="Pfam" id="PF04303">
    <property type="entry name" value="PrpF"/>
    <property type="match status" value="1"/>
</dbReference>
<dbReference type="InterPro" id="IPR007400">
    <property type="entry name" value="PrpF-like"/>
</dbReference>
<feature type="non-terminal residue" evidence="3">
    <location>
        <position position="421"/>
    </location>
</feature>
<keyword evidence="4" id="KW-1185">Reference proteome</keyword>
<name>A0A3E2HCQ2_SCYLI</name>
<comment type="caution">
    <text evidence="3">The sequence shown here is derived from an EMBL/GenBank/DDBJ whole genome shotgun (WGS) entry which is preliminary data.</text>
</comment>